<dbReference type="OrthoDB" id="269227at2759"/>
<evidence type="ECO:0000256" key="3">
    <source>
        <dbReference type="ARBA" id="ARBA00022630"/>
    </source>
</evidence>
<feature type="binding site" evidence="5">
    <location>
        <position position="300"/>
    </location>
    <ligand>
        <name>FAD</name>
        <dbReference type="ChEBI" id="CHEBI:57692"/>
    </ligand>
</feature>
<organism evidence="10 11">
    <name type="scientific">Clytia hemisphaerica</name>
    <dbReference type="NCBI Taxonomy" id="252671"/>
    <lineage>
        <taxon>Eukaryota</taxon>
        <taxon>Metazoa</taxon>
        <taxon>Cnidaria</taxon>
        <taxon>Hydrozoa</taxon>
        <taxon>Hydroidolina</taxon>
        <taxon>Leptothecata</taxon>
        <taxon>Obeliida</taxon>
        <taxon>Clytiidae</taxon>
        <taxon>Clytia</taxon>
    </lineage>
</organism>
<reference evidence="10" key="1">
    <citation type="submission" date="2021-01" db="UniProtKB">
        <authorList>
            <consortium name="EnsemblMetazoa"/>
        </authorList>
    </citation>
    <scope>IDENTIFICATION</scope>
</reference>
<evidence type="ECO:0000256" key="1">
    <source>
        <dbReference type="ARBA" id="ARBA00001974"/>
    </source>
</evidence>
<protein>
    <recommendedName>
        <fullName evidence="8 9">Glucose-methanol-choline oxidoreductase N-terminal domain-containing protein</fullName>
    </recommendedName>
</protein>
<comment type="similarity">
    <text evidence="2 6">Belongs to the GMC oxidoreductase family.</text>
</comment>
<comment type="cofactor">
    <cofactor evidence="1 5">
        <name>FAD</name>
        <dbReference type="ChEBI" id="CHEBI:57692"/>
    </cofactor>
</comment>
<dbReference type="PROSITE" id="PS00624">
    <property type="entry name" value="GMC_OXRED_2"/>
    <property type="match status" value="1"/>
</dbReference>
<name>A0A7M5UIF5_9CNID</name>
<dbReference type="InterPro" id="IPR036188">
    <property type="entry name" value="FAD/NAD-bd_sf"/>
</dbReference>
<dbReference type="InterPro" id="IPR012132">
    <property type="entry name" value="GMC_OxRdtase"/>
</dbReference>
<dbReference type="PROSITE" id="PS00623">
    <property type="entry name" value="GMC_OXRED_1"/>
    <property type="match status" value="1"/>
</dbReference>
<dbReference type="PIRSF" id="PIRSF000137">
    <property type="entry name" value="Alcohol_oxidase"/>
    <property type="match status" value="1"/>
</dbReference>
<keyword evidence="7" id="KW-0812">Transmembrane</keyword>
<proteinExistence type="inferred from homology"/>
<feature type="domain" description="Glucose-methanol-choline oxidoreductase N-terminal" evidence="8">
    <location>
        <begin position="164"/>
        <end position="187"/>
    </location>
</feature>
<dbReference type="InterPro" id="IPR000172">
    <property type="entry name" value="GMC_OxRdtase_N"/>
</dbReference>
<accession>A0A7M5UIF5</accession>
<dbReference type="Pfam" id="PF00732">
    <property type="entry name" value="GMC_oxred_N"/>
    <property type="match status" value="1"/>
</dbReference>
<evidence type="ECO:0000259" key="8">
    <source>
        <dbReference type="PROSITE" id="PS00623"/>
    </source>
</evidence>
<feature type="domain" description="Glucose-methanol-choline oxidoreductase N-terminal" evidence="9">
    <location>
        <begin position="337"/>
        <end position="351"/>
    </location>
</feature>
<feature type="binding site" evidence="5">
    <location>
        <position position="166"/>
    </location>
    <ligand>
        <name>FAD</name>
        <dbReference type="ChEBI" id="CHEBI:57692"/>
    </ligand>
</feature>
<sequence>VFKGTELCRHLCNLIAKMGWKTKTLIFLLPIISYYVYKFVKANFLIFVLITSQIYPRLPIENFANLNPDIADFATGDYQIVDEYDFVVIGAGSAGAVVANRLSEKKSWKILLLEAGGGETMLTELPGAFFNIVSSPLDWGYKTEATGDERSTILKEGQVNWPRGKVLGGTSSINGLAYTRGNQKDYNAWEEQGNPGWNFEDVLPYFKKSEDNKNEELVKSKYHATGGPLTIEDVAKPGILKKIMEGCSKVLPENPDYNGEKQTGCYYFQNTKRNGQRCSTAKAYLRPKRSNLHVSTFSHVYKIYFDEKTKEAKSVTFKKNGKFVTVSAKKEVILSAGAINSPQILMLSGVGPKEELEKHGIPIIKELQVGYNLQDHVSVLTHLVFNESISLLPDEIFNYDTYKRYHEERTGVIGSGISFGVFIPTTEESMKNDWPEIQIHLVPHLITALADYQKCFNIKNDYWQKLMLPQLQGKHGVTYSYCLLRPKSRGRIQLRSNDPEDHPLIIPNYFDNEEDLIPFVEAFKFGKKFAAALDKYNATVPDLKDPVCEKFAQDSEDDYMKCIAKRGATTGYHPVGTCKMGPHTDDQAVVDSRLKVYGIKGLRVVDASIMPTIVSGNTNAPTIMIAEKAADIIKEDWKN</sequence>
<evidence type="ECO:0000313" key="10">
    <source>
        <dbReference type="EnsemblMetazoa" id="CLYHEMP010878.5"/>
    </source>
</evidence>
<dbReference type="Pfam" id="PF05199">
    <property type="entry name" value="GMC_oxred_C"/>
    <property type="match status" value="1"/>
</dbReference>
<keyword evidence="7" id="KW-1133">Transmembrane helix</keyword>
<keyword evidence="11" id="KW-1185">Reference proteome</keyword>
<dbReference type="InterPro" id="IPR007867">
    <property type="entry name" value="GMC_OxRtase_C"/>
</dbReference>
<dbReference type="PANTHER" id="PTHR11552">
    <property type="entry name" value="GLUCOSE-METHANOL-CHOLINE GMC OXIDOREDUCTASE"/>
    <property type="match status" value="1"/>
</dbReference>
<dbReference type="Proteomes" id="UP000594262">
    <property type="component" value="Unplaced"/>
</dbReference>
<dbReference type="AlphaFoldDB" id="A0A7M5UIF5"/>
<dbReference type="SUPFAM" id="SSF51905">
    <property type="entry name" value="FAD/NAD(P)-binding domain"/>
    <property type="match status" value="1"/>
</dbReference>
<dbReference type="GO" id="GO:0050660">
    <property type="term" value="F:flavin adenine dinucleotide binding"/>
    <property type="evidence" value="ECO:0007669"/>
    <property type="project" value="InterPro"/>
</dbReference>
<evidence type="ECO:0000256" key="5">
    <source>
        <dbReference type="PIRSR" id="PIRSR000137-2"/>
    </source>
</evidence>
<evidence type="ECO:0000256" key="4">
    <source>
        <dbReference type="ARBA" id="ARBA00022827"/>
    </source>
</evidence>
<dbReference type="PANTHER" id="PTHR11552:SF147">
    <property type="entry name" value="CHOLINE DEHYDROGENASE, MITOCHONDRIAL"/>
    <property type="match status" value="1"/>
</dbReference>
<evidence type="ECO:0000259" key="9">
    <source>
        <dbReference type="PROSITE" id="PS00624"/>
    </source>
</evidence>
<evidence type="ECO:0000256" key="7">
    <source>
        <dbReference type="SAM" id="Phobius"/>
    </source>
</evidence>
<evidence type="ECO:0000313" key="11">
    <source>
        <dbReference type="Proteomes" id="UP000594262"/>
    </source>
</evidence>
<dbReference type="SUPFAM" id="SSF54373">
    <property type="entry name" value="FAD-linked reductases, C-terminal domain"/>
    <property type="match status" value="1"/>
</dbReference>
<keyword evidence="7" id="KW-0472">Membrane</keyword>
<keyword evidence="4 5" id="KW-0274">FAD</keyword>
<evidence type="ECO:0000256" key="6">
    <source>
        <dbReference type="RuleBase" id="RU003968"/>
    </source>
</evidence>
<dbReference type="Gene3D" id="3.30.560.10">
    <property type="entry name" value="Glucose Oxidase, domain 3"/>
    <property type="match status" value="1"/>
</dbReference>
<dbReference type="EnsemblMetazoa" id="CLYHEMT010878.5">
    <property type="protein sequence ID" value="CLYHEMP010878.5"/>
    <property type="gene ID" value="CLYHEMG010878"/>
</dbReference>
<dbReference type="Gene3D" id="3.50.50.60">
    <property type="entry name" value="FAD/NAD(P)-binding domain"/>
    <property type="match status" value="1"/>
</dbReference>
<feature type="binding site" evidence="5">
    <location>
        <position position="170"/>
    </location>
    <ligand>
        <name>FAD</name>
        <dbReference type="ChEBI" id="CHEBI:57692"/>
    </ligand>
</feature>
<evidence type="ECO:0000256" key="2">
    <source>
        <dbReference type="ARBA" id="ARBA00010790"/>
    </source>
</evidence>
<keyword evidence="3 6" id="KW-0285">Flavoprotein</keyword>
<dbReference type="GO" id="GO:0016614">
    <property type="term" value="F:oxidoreductase activity, acting on CH-OH group of donors"/>
    <property type="evidence" value="ECO:0007669"/>
    <property type="project" value="InterPro"/>
</dbReference>
<feature type="transmembrane region" description="Helical" evidence="7">
    <location>
        <begin position="25"/>
        <end position="50"/>
    </location>
</feature>